<dbReference type="Pfam" id="PF01467">
    <property type="entry name" value="CTP_transf_like"/>
    <property type="match status" value="1"/>
</dbReference>
<keyword evidence="2 5" id="KW-0548">Nucleotidyltransferase</keyword>
<evidence type="ECO:0000256" key="3">
    <source>
        <dbReference type="SAM" id="MobiDB-lite"/>
    </source>
</evidence>
<evidence type="ECO:0000313" key="6">
    <source>
        <dbReference type="Proteomes" id="UP000231693"/>
    </source>
</evidence>
<evidence type="ECO:0000259" key="4">
    <source>
        <dbReference type="Pfam" id="PF01467"/>
    </source>
</evidence>
<dbReference type="AlphaFoldDB" id="A0A2M9CDE7"/>
<gene>
    <name evidence="5" type="ORF">CLV28_2358</name>
</gene>
<dbReference type="EMBL" id="PGFE01000004">
    <property type="protein sequence ID" value="PJJ69882.1"/>
    <property type="molecule type" value="Genomic_DNA"/>
</dbReference>
<evidence type="ECO:0000256" key="1">
    <source>
        <dbReference type="ARBA" id="ARBA00022679"/>
    </source>
</evidence>
<dbReference type="PANTHER" id="PTHR43793">
    <property type="entry name" value="FAD SYNTHASE"/>
    <property type="match status" value="1"/>
</dbReference>
<evidence type="ECO:0000313" key="5">
    <source>
        <dbReference type="EMBL" id="PJJ69882.1"/>
    </source>
</evidence>
<proteinExistence type="predicted"/>
<organism evidence="5 6">
    <name type="scientific">Sediminihabitans luteus</name>
    <dbReference type="NCBI Taxonomy" id="1138585"/>
    <lineage>
        <taxon>Bacteria</taxon>
        <taxon>Bacillati</taxon>
        <taxon>Actinomycetota</taxon>
        <taxon>Actinomycetes</taxon>
        <taxon>Micrococcales</taxon>
        <taxon>Cellulomonadaceae</taxon>
        <taxon>Sediminihabitans</taxon>
    </lineage>
</organism>
<accession>A0A2M9CDE7</accession>
<reference evidence="5 6" key="1">
    <citation type="submission" date="2017-11" db="EMBL/GenBank/DDBJ databases">
        <title>Genomic Encyclopedia of Archaeal and Bacterial Type Strains, Phase II (KMG-II): From Individual Species to Whole Genera.</title>
        <authorList>
            <person name="Goeker M."/>
        </authorList>
    </citation>
    <scope>NUCLEOTIDE SEQUENCE [LARGE SCALE GENOMIC DNA]</scope>
    <source>
        <strain evidence="5 6">DSM 25478</strain>
    </source>
</reference>
<dbReference type="InterPro" id="IPR050385">
    <property type="entry name" value="Archaeal_FAD_synthase"/>
</dbReference>
<keyword evidence="6" id="KW-1185">Reference proteome</keyword>
<dbReference type="InterPro" id="IPR014729">
    <property type="entry name" value="Rossmann-like_a/b/a_fold"/>
</dbReference>
<dbReference type="GO" id="GO:0016779">
    <property type="term" value="F:nucleotidyltransferase activity"/>
    <property type="evidence" value="ECO:0007669"/>
    <property type="project" value="UniProtKB-KW"/>
</dbReference>
<dbReference type="Gene3D" id="3.40.50.620">
    <property type="entry name" value="HUPs"/>
    <property type="match status" value="1"/>
</dbReference>
<comment type="caution">
    <text evidence="5">The sequence shown here is derived from an EMBL/GenBank/DDBJ whole genome shotgun (WGS) entry which is preliminary data.</text>
</comment>
<feature type="region of interest" description="Disordered" evidence="3">
    <location>
        <begin position="1"/>
        <end position="20"/>
    </location>
</feature>
<dbReference type="SUPFAM" id="SSF52374">
    <property type="entry name" value="Nucleotidylyl transferase"/>
    <property type="match status" value="1"/>
</dbReference>
<sequence length="174" mass="19209">MGGQRMGEHRTGEYRTGEHRTTSDGVRVGYAPGAWDLFHVGHLNILQHARARCDYLVAGVVDDDMLERAKGRRPIVPVAERAEIVASITGVDEVFVETQPDKLVTWGLRPFDVFFKGDDWRGTPQGLDLERRFAEVGVEVEYFPYTLHTSSTALRRALELLEGAQGAGGASVGL</sequence>
<dbReference type="PANTHER" id="PTHR43793:SF1">
    <property type="entry name" value="FAD SYNTHASE"/>
    <property type="match status" value="1"/>
</dbReference>
<keyword evidence="1 5" id="KW-0808">Transferase</keyword>
<evidence type="ECO:0000256" key="2">
    <source>
        <dbReference type="ARBA" id="ARBA00022695"/>
    </source>
</evidence>
<name>A0A2M9CDE7_9CELL</name>
<dbReference type="NCBIfam" id="TIGR00125">
    <property type="entry name" value="cyt_tran_rel"/>
    <property type="match status" value="1"/>
</dbReference>
<feature type="domain" description="Cytidyltransferase-like" evidence="4">
    <location>
        <begin position="30"/>
        <end position="156"/>
    </location>
</feature>
<dbReference type="Proteomes" id="UP000231693">
    <property type="component" value="Unassembled WGS sequence"/>
</dbReference>
<dbReference type="InterPro" id="IPR004821">
    <property type="entry name" value="Cyt_trans-like"/>
</dbReference>
<protein>
    <submittedName>
        <fullName evidence="5">Glycerol-3-phosphate cytidylyltransferase</fullName>
    </submittedName>
</protein>